<evidence type="ECO:0000256" key="2">
    <source>
        <dbReference type="ARBA" id="ARBA00022630"/>
    </source>
</evidence>
<keyword evidence="3" id="KW-0274">FAD</keyword>
<reference evidence="6" key="1">
    <citation type="journal article" date="2023" name="Mol. Phylogenet. Evol.">
        <title>Genome-scale phylogeny and comparative genomics of the fungal order Sordariales.</title>
        <authorList>
            <person name="Hensen N."/>
            <person name="Bonometti L."/>
            <person name="Westerberg I."/>
            <person name="Brannstrom I.O."/>
            <person name="Guillou S."/>
            <person name="Cros-Aarteil S."/>
            <person name="Calhoun S."/>
            <person name="Haridas S."/>
            <person name="Kuo A."/>
            <person name="Mondo S."/>
            <person name="Pangilinan J."/>
            <person name="Riley R."/>
            <person name="LaButti K."/>
            <person name="Andreopoulos B."/>
            <person name="Lipzen A."/>
            <person name="Chen C."/>
            <person name="Yan M."/>
            <person name="Daum C."/>
            <person name="Ng V."/>
            <person name="Clum A."/>
            <person name="Steindorff A."/>
            <person name="Ohm R.A."/>
            <person name="Martin F."/>
            <person name="Silar P."/>
            <person name="Natvig D.O."/>
            <person name="Lalanne C."/>
            <person name="Gautier V."/>
            <person name="Ament-Velasquez S.L."/>
            <person name="Kruys A."/>
            <person name="Hutchinson M.I."/>
            <person name="Powell A.J."/>
            <person name="Barry K."/>
            <person name="Miller A.N."/>
            <person name="Grigoriev I.V."/>
            <person name="Debuchy R."/>
            <person name="Gladieux P."/>
            <person name="Hiltunen Thoren M."/>
            <person name="Johannesson H."/>
        </authorList>
    </citation>
    <scope>NUCLEOTIDE SEQUENCE</scope>
    <source>
        <strain evidence="6">CBS 990.96</strain>
    </source>
</reference>
<dbReference type="Proteomes" id="UP001301958">
    <property type="component" value="Unassembled WGS sequence"/>
</dbReference>
<comment type="caution">
    <text evidence="6">The sequence shown here is derived from an EMBL/GenBank/DDBJ whole genome shotgun (WGS) entry which is preliminary data.</text>
</comment>
<dbReference type="PANTHER" id="PTHR43735">
    <property type="entry name" value="APOPTOSIS-INDUCING FACTOR 1"/>
    <property type="match status" value="1"/>
</dbReference>
<dbReference type="PRINTS" id="PR00368">
    <property type="entry name" value="FADPNR"/>
</dbReference>
<evidence type="ECO:0000259" key="5">
    <source>
        <dbReference type="Pfam" id="PF07992"/>
    </source>
</evidence>
<keyword evidence="7" id="KW-1185">Reference proteome</keyword>
<dbReference type="Gene3D" id="3.50.50.100">
    <property type="match status" value="1"/>
</dbReference>
<sequence>MGRTVVILGASYASLPVAHYLLKYTSTKIEGLKVIIVAPNTHLFWAVASIRAIVPDLFDDGKVSLPLAPAFTQYPSDKYELVHGKATNVNPSANTVDILLNDENSSRTIQYDDLIIATGSSIKHSMPFKTLSTTPETLASLHDWSSRIKSAQSIIIAGAGMTGVELAGELGQEYSLKNLKEITLICDDTLPFSSRFNDAFRKTAKRELERLGVKVMTQTKLVSLPTQNTKTVSLMPTTTKGEKTYTVQADLVIPTFGIVPNTEFLPKSWLDTNGFIKQSPKGLKVEGTKNVYVLGDAGNLEAPTAKNADTQAVWFAKAFEKRLLGGEEEEEYKPDPMVVAAVSIGRNKGAGQAGGWKIWGWIIWYMKARYLGTDYAEAYVRGERTVLVKKW</sequence>
<organism evidence="6 7">
    <name type="scientific">Podospora fimiseda</name>
    <dbReference type="NCBI Taxonomy" id="252190"/>
    <lineage>
        <taxon>Eukaryota</taxon>
        <taxon>Fungi</taxon>
        <taxon>Dikarya</taxon>
        <taxon>Ascomycota</taxon>
        <taxon>Pezizomycotina</taxon>
        <taxon>Sordariomycetes</taxon>
        <taxon>Sordariomycetidae</taxon>
        <taxon>Sordariales</taxon>
        <taxon>Podosporaceae</taxon>
        <taxon>Podospora</taxon>
    </lineage>
</organism>
<evidence type="ECO:0000256" key="4">
    <source>
        <dbReference type="ARBA" id="ARBA00023002"/>
    </source>
</evidence>
<dbReference type="GO" id="GO:0004174">
    <property type="term" value="F:electron-transferring-flavoprotein dehydrogenase activity"/>
    <property type="evidence" value="ECO:0007669"/>
    <property type="project" value="TreeGrafter"/>
</dbReference>
<dbReference type="PANTHER" id="PTHR43735:SF3">
    <property type="entry name" value="FERROPTOSIS SUPPRESSOR PROTEIN 1"/>
    <property type="match status" value="1"/>
</dbReference>
<reference evidence="6" key="2">
    <citation type="submission" date="2023-05" db="EMBL/GenBank/DDBJ databases">
        <authorList>
            <consortium name="Lawrence Berkeley National Laboratory"/>
            <person name="Steindorff A."/>
            <person name="Hensen N."/>
            <person name="Bonometti L."/>
            <person name="Westerberg I."/>
            <person name="Brannstrom I.O."/>
            <person name="Guillou S."/>
            <person name="Cros-Aarteil S."/>
            <person name="Calhoun S."/>
            <person name="Haridas S."/>
            <person name="Kuo A."/>
            <person name="Mondo S."/>
            <person name="Pangilinan J."/>
            <person name="Riley R."/>
            <person name="Labutti K."/>
            <person name="Andreopoulos B."/>
            <person name="Lipzen A."/>
            <person name="Chen C."/>
            <person name="Yanf M."/>
            <person name="Daum C."/>
            <person name="Ng V."/>
            <person name="Clum A."/>
            <person name="Ohm R."/>
            <person name="Martin F."/>
            <person name="Silar P."/>
            <person name="Natvig D."/>
            <person name="Lalanne C."/>
            <person name="Gautier V."/>
            <person name="Ament-Velasquez S.L."/>
            <person name="Kruys A."/>
            <person name="Hutchinson M.I."/>
            <person name="Powell A.J."/>
            <person name="Barry K."/>
            <person name="Miller A.N."/>
            <person name="Grigoriev I.V."/>
            <person name="Debuchy R."/>
            <person name="Gladieux P."/>
            <person name="Thoren M.H."/>
            <person name="Johannesson H."/>
        </authorList>
    </citation>
    <scope>NUCLEOTIDE SEQUENCE</scope>
    <source>
        <strain evidence="6">CBS 990.96</strain>
    </source>
</reference>
<dbReference type="Pfam" id="PF07992">
    <property type="entry name" value="Pyr_redox_2"/>
    <property type="match status" value="1"/>
</dbReference>
<keyword evidence="2" id="KW-0285">Flavoprotein</keyword>
<feature type="domain" description="FAD/NAD(P)-binding" evidence="5">
    <location>
        <begin position="4"/>
        <end position="311"/>
    </location>
</feature>
<comment type="similarity">
    <text evidence="1">Belongs to the FAD-dependent oxidoreductase family.</text>
</comment>
<dbReference type="GO" id="GO:0005737">
    <property type="term" value="C:cytoplasm"/>
    <property type="evidence" value="ECO:0007669"/>
    <property type="project" value="TreeGrafter"/>
</dbReference>
<evidence type="ECO:0000313" key="7">
    <source>
        <dbReference type="Proteomes" id="UP001301958"/>
    </source>
</evidence>
<accession>A0AAN7BUC7</accession>
<keyword evidence="4" id="KW-0560">Oxidoreductase</keyword>
<dbReference type="SUPFAM" id="SSF51905">
    <property type="entry name" value="FAD/NAD(P)-binding domain"/>
    <property type="match status" value="1"/>
</dbReference>
<dbReference type="EMBL" id="MU865304">
    <property type="protein sequence ID" value="KAK4229821.1"/>
    <property type="molecule type" value="Genomic_DNA"/>
</dbReference>
<evidence type="ECO:0000256" key="3">
    <source>
        <dbReference type="ARBA" id="ARBA00022827"/>
    </source>
</evidence>
<dbReference type="GO" id="GO:0050660">
    <property type="term" value="F:flavin adenine dinucleotide binding"/>
    <property type="evidence" value="ECO:0007669"/>
    <property type="project" value="TreeGrafter"/>
</dbReference>
<dbReference type="InterPro" id="IPR023753">
    <property type="entry name" value="FAD/NAD-binding_dom"/>
</dbReference>
<dbReference type="AlphaFoldDB" id="A0AAN7BUC7"/>
<evidence type="ECO:0000313" key="6">
    <source>
        <dbReference type="EMBL" id="KAK4229821.1"/>
    </source>
</evidence>
<protein>
    <submittedName>
        <fullName evidence="6">FAD binding protein</fullName>
    </submittedName>
</protein>
<evidence type="ECO:0000256" key="1">
    <source>
        <dbReference type="ARBA" id="ARBA00006442"/>
    </source>
</evidence>
<proteinExistence type="inferred from homology"/>
<gene>
    <name evidence="6" type="ORF">QBC38DRAFT_471128</name>
</gene>
<name>A0AAN7BUC7_9PEZI</name>
<dbReference type="InterPro" id="IPR036188">
    <property type="entry name" value="FAD/NAD-bd_sf"/>
</dbReference>
<dbReference type="PRINTS" id="PR00411">
    <property type="entry name" value="PNDRDTASEI"/>
</dbReference>